<feature type="compositionally biased region" description="Basic residues" evidence="5">
    <location>
        <begin position="443"/>
        <end position="452"/>
    </location>
</feature>
<evidence type="ECO:0000313" key="9">
    <source>
        <dbReference type="Proteomes" id="UP000030671"/>
    </source>
</evidence>
<keyword evidence="2" id="KW-0238">DNA-binding</keyword>
<dbReference type="STRING" id="747525.W4KGY1"/>
<dbReference type="InterPro" id="IPR051575">
    <property type="entry name" value="Myb-like_DNA-bd"/>
</dbReference>
<feature type="domain" description="Myb-like" evidence="6">
    <location>
        <begin position="345"/>
        <end position="397"/>
    </location>
</feature>
<dbReference type="EMBL" id="KI925456">
    <property type="protein sequence ID" value="ETW84286.1"/>
    <property type="molecule type" value="Genomic_DNA"/>
</dbReference>
<feature type="compositionally biased region" description="Low complexity" evidence="5">
    <location>
        <begin position="403"/>
        <end position="422"/>
    </location>
</feature>
<dbReference type="eggNOG" id="KOG0049">
    <property type="taxonomic scope" value="Eukaryota"/>
</dbReference>
<proteinExistence type="predicted"/>
<evidence type="ECO:0000256" key="3">
    <source>
        <dbReference type="ARBA" id="ARBA00023163"/>
    </source>
</evidence>
<keyword evidence="4" id="KW-0539">Nucleus</keyword>
<dbReference type="InParanoid" id="W4KGY1"/>
<reference evidence="8 9" key="1">
    <citation type="journal article" date="2012" name="New Phytol.">
        <title>Insight into trade-off between wood decay and parasitism from the genome of a fungal forest pathogen.</title>
        <authorList>
            <person name="Olson A."/>
            <person name="Aerts A."/>
            <person name="Asiegbu F."/>
            <person name="Belbahri L."/>
            <person name="Bouzid O."/>
            <person name="Broberg A."/>
            <person name="Canback B."/>
            <person name="Coutinho P.M."/>
            <person name="Cullen D."/>
            <person name="Dalman K."/>
            <person name="Deflorio G."/>
            <person name="van Diepen L.T."/>
            <person name="Dunand C."/>
            <person name="Duplessis S."/>
            <person name="Durling M."/>
            <person name="Gonthier P."/>
            <person name="Grimwood J."/>
            <person name="Fossdal C.G."/>
            <person name="Hansson D."/>
            <person name="Henrissat B."/>
            <person name="Hietala A."/>
            <person name="Himmelstrand K."/>
            <person name="Hoffmeister D."/>
            <person name="Hogberg N."/>
            <person name="James T.Y."/>
            <person name="Karlsson M."/>
            <person name="Kohler A."/>
            <person name="Kues U."/>
            <person name="Lee Y.H."/>
            <person name="Lin Y.C."/>
            <person name="Lind M."/>
            <person name="Lindquist E."/>
            <person name="Lombard V."/>
            <person name="Lucas S."/>
            <person name="Lunden K."/>
            <person name="Morin E."/>
            <person name="Murat C."/>
            <person name="Park J."/>
            <person name="Raffaello T."/>
            <person name="Rouze P."/>
            <person name="Salamov A."/>
            <person name="Schmutz J."/>
            <person name="Solheim H."/>
            <person name="Stahlberg J."/>
            <person name="Velez H."/>
            <person name="de Vries R.P."/>
            <person name="Wiebenga A."/>
            <person name="Woodward S."/>
            <person name="Yakovlev I."/>
            <person name="Garbelotto M."/>
            <person name="Martin F."/>
            <person name="Grigoriev I.V."/>
            <person name="Stenlid J."/>
        </authorList>
    </citation>
    <scope>NUCLEOTIDE SEQUENCE [LARGE SCALE GENOMIC DNA]</scope>
    <source>
        <strain evidence="8 9">TC 32-1</strain>
    </source>
</reference>
<evidence type="ECO:0000256" key="2">
    <source>
        <dbReference type="ARBA" id="ARBA00023125"/>
    </source>
</evidence>
<dbReference type="AlphaFoldDB" id="W4KGY1"/>
<dbReference type="PANTHER" id="PTHR46621:SF1">
    <property type="entry name" value="SNRNA-ACTIVATING PROTEIN COMPLEX SUBUNIT 4"/>
    <property type="match status" value="1"/>
</dbReference>
<dbReference type="InterPro" id="IPR009057">
    <property type="entry name" value="Homeodomain-like_sf"/>
</dbReference>
<dbReference type="RefSeq" id="XP_009543971.1">
    <property type="nucleotide sequence ID" value="XM_009545676.1"/>
</dbReference>
<sequence>MSPPTILPVGSIKELAQTAAQSNKEHQYALKVYTERLQAELDSVDKLLSVAECVEDEGNGGSKGSILIPGSKRPTGLLSSVDFTAEDSPFRAHSERRNRFIELTEMHPMKSKELESLAEAVRTENYRIYAYESQRRGLQPFFGAHEQPKNLEINKDGLEWERIAEKVDSDSTSAITRTSMECEVRWLGDRHPEFNHTTWMGEEIAKARALVTDVPEGQVDWYEIAKKLGTNRTPLDCMRHTIPRATQSWTADNDHKLIQSVERYGTENWHLVARNVSENAQPVQCQHRYLRTLDPLLKKGNWTPEEDQKLRQAVAFYGHAWIEVASVIPGRNNEQCRDRYSERLNPKNARGKWTEEEDEKLLSAVAELGDSTWKAISDKVGTGRTDNMCRHRYQLLKKRPSVTTTTMTTTTTEPTAAAASATDNPEAGPSTSVPSGELVTSKPKPRPRIRKK</sequence>
<feature type="domain" description="HTH myb-type" evidence="7">
    <location>
        <begin position="294"/>
        <end position="344"/>
    </location>
</feature>
<dbReference type="Gene3D" id="1.10.10.60">
    <property type="entry name" value="Homeodomain-like"/>
    <property type="match status" value="3"/>
</dbReference>
<evidence type="ECO:0000259" key="6">
    <source>
        <dbReference type="PROSITE" id="PS50090"/>
    </source>
</evidence>
<dbReference type="PANTHER" id="PTHR46621">
    <property type="entry name" value="SNRNA-ACTIVATING PROTEIN COMPLEX SUBUNIT 4"/>
    <property type="match status" value="1"/>
</dbReference>
<dbReference type="InterPro" id="IPR001005">
    <property type="entry name" value="SANT/Myb"/>
</dbReference>
<dbReference type="HOGENOM" id="CLU_022146_0_0_1"/>
<dbReference type="Proteomes" id="UP000030671">
    <property type="component" value="Unassembled WGS sequence"/>
</dbReference>
<organism evidence="8 9">
    <name type="scientific">Heterobasidion irregulare (strain TC 32-1)</name>
    <dbReference type="NCBI Taxonomy" id="747525"/>
    <lineage>
        <taxon>Eukaryota</taxon>
        <taxon>Fungi</taxon>
        <taxon>Dikarya</taxon>
        <taxon>Basidiomycota</taxon>
        <taxon>Agaricomycotina</taxon>
        <taxon>Agaricomycetes</taxon>
        <taxon>Russulales</taxon>
        <taxon>Bondarzewiaceae</taxon>
        <taxon>Heterobasidion</taxon>
        <taxon>Heterobasidion annosum species complex</taxon>
    </lineage>
</organism>
<feature type="domain" description="Myb-like" evidence="6">
    <location>
        <begin position="248"/>
        <end position="293"/>
    </location>
</feature>
<feature type="region of interest" description="Disordered" evidence="5">
    <location>
        <begin position="399"/>
        <end position="452"/>
    </location>
</feature>
<protein>
    <submittedName>
        <fullName evidence="8">Uncharacterized protein</fullName>
    </submittedName>
</protein>
<keyword evidence="3" id="KW-0804">Transcription</keyword>
<evidence type="ECO:0000256" key="4">
    <source>
        <dbReference type="ARBA" id="ARBA00023242"/>
    </source>
</evidence>
<evidence type="ECO:0000256" key="5">
    <source>
        <dbReference type="SAM" id="MobiDB-lite"/>
    </source>
</evidence>
<dbReference type="PROSITE" id="PS50090">
    <property type="entry name" value="MYB_LIKE"/>
    <property type="match status" value="3"/>
</dbReference>
<dbReference type="GO" id="GO:0042795">
    <property type="term" value="P:snRNA transcription by RNA polymerase II"/>
    <property type="evidence" value="ECO:0007669"/>
    <property type="project" value="TreeGrafter"/>
</dbReference>
<gene>
    <name evidence="8" type="ORF">HETIRDRAFT_313412</name>
</gene>
<feature type="domain" description="HTH myb-type" evidence="7">
    <location>
        <begin position="345"/>
        <end position="401"/>
    </location>
</feature>
<dbReference type="GO" id="GO:0001006">
    <property type="term" value="F:RNA polymerase III type 3 promoter sequence-specific DNA binding"/>
    <property type="evidence" value="ECO:0007669"/>
    <property type="project" value="TreeGrafter"/>
</dbReference>
<dbReference type="PROSITE" id="PS51294">
    <property type="entry name" value="HTH_MYB"/>
    <property type="match status" value="2"/>
</dbReference>
<name>W4KGY1_HETIT</name>
<dbReference type="GO" id="GO:0000978">
    <property type="term" value="F:RNA polymerase II cis-regulatory region sequence-specific DNA binding"/>
    <property type="evidence" value="ECO:0007669"/>
    <property type="project" value="TreeGrafter"/>
</dbReference>
<feature type="domain" description="Myb-like" evidence="6">
    <location>
        <begin position="294"/>
        <end position="344"/>
    </location>
</feature>
<dbReference type="GeneID" id="20670025"/>
<dbReference type="GO" id="GO:0019185">
    <property type="term" value="C:snRNA-activating protein complex"/>
    <property type="evidence" value="ECO:0007669"/>
    <property type="project" value="TreeGrafter"/>
</dbReference>
<evidence type="ECO:0000259" key="7">
    <source>
        <dbReference type="PROSITE" id="PS51294"/>
    </source>
</evidence>
<feature type="non-terminal residue" evidence="8">
    <location>
        <position position="452"/>
    </location>
</feature>
<dbReference type="SUPFAM" id="SSF46689">
    <property type="entry name" value="Homeodomain-like"/>
    <property type="match status" value="3"/>
</dbReference>
<dbReference type="OrthoDB" id="2143914at2759"/>
<keyword evidence="9" id="KW-1185">Reference proteome</keyword>
<dbReference type="GO" id="GO:0042796">
    <property type="term" value="P:snRNA transcription by RNA polymerase III"/>
    <property type="evidence" value="ECO:0007669"/>
    <property type="project" value="TreeGrafter"/>
</dbReference>
<keyword evidence="1" id="KW-0805">Transcription regulation</keyword>
<dbReference type="Pfam" id="PF00249">
    <property type="entry name" value="Myb_DNA-binding"/>
    <property type="match status" value="3"/>
</dbReference>
<dbReference type="CDD" id="cd00167">
    <property type="entry name" value="SANT"/>
    <property type="match status" value="3"/>
</dbReference>
<evidence type="ECO:0000256" key="1">
    <source>
        <dbReference type="ARBA" id="ARBA00023015"/>
    </source>
</evidence>
<dbReference type="KEGG" id="hir:HETIRDRAFT_313412"/>
<dbReference type="InterPro" id="IPR017930">
    <property type="entry name" value="Myb_dom"/>
</dbReference>
<evidence type="ECO:0000313" key="8">
    <source>
        <dbReference type="EMBL" id="ETW84286.1"/>
    </source>
</evidence>
<dbReference type="SMART" id="SM00717">
    <property type="entry name" value="SANT"/>
    <property type="match status" value="5"/>
</dbReference>
<accession>W4KGY1</accession>